<dbReference type="Proteomes" id="UP000248714">
    <property type="component" value="Unassembled WGS sequence"/>
</dbReference>
<evidence type="ECO:0000313" key="1">
    <source>
        <dbReference type="EMBL" id="RAS58883.1"/>
    </source>
</evidence>
<sequence length="72" mass="8099">MQSQSIRQDKVINLIRAIREEHHADFLSGSGHRDHLEAAEAAARKRHTIERNCTTGEIQAAHTEALKLGYLP</sequence>
<dbReference type="RefSeq" id="WP_112232472.1">
    <property type="nucleotide sequence ID" value="NZ_QLTT01000017.1"/>
</dbReference>
<reference evidence="1 2" key="1">
    <citation type="submission" date="2018-06" db="EMBL/GenBank/DDBJ databases">
        <title>Genomic Encyclopedia of Type Strains, Phase IV (KMG-IV): sequencing the most valuable type-strain genomes for metagenomic binning, comparative biology and taxonomic classification.</title>
        <authorList>
            <person name="Goeker M."/>
        </authorList>
    </citation>
    <scope>NUCLEOTIDE SEQUENCE [LARGE SCALE GENOMIC DNA]</scope>
    <source>
        <strain evidence="1 2">DSM 45479</strain>
    </source>
</reference>
<comment type="caution">
    <text evidence="1">The sequence shown here is derived from an EMBL/GenBank/DDBJ whole genome shotgun (WGS) entry which is preliminary data.</text>
</comment>
<accession>A0ABX9DV27</accession>
<organism evidence="1 2">
    <name type="scientific">Lentzea atacamensis</name>
    <dbReference type="NCBI Taxonomy" id="531938"/>
    <lineage>
        <taxon>Bacteria</taxon>
        <taxon>Bacillati</taxon>
        <taxon>Actinomycetota</taxon>
        <taxon>Actinomycetes</taxon>
        <taxon>Pseudonocardiales</taxon>
        <taxon>Pseudonocardiaceae</taxon>
        <taxon>Lentzea</taxon>
    </lineage>
</organism>
<gene>
    <name evidence="1" type="ORF">C8D87_11753</name>
</gene>
<keyword evidence="2" id="KW-1185">Reference proteome</keyword>
<name>A0ABX9DV27_9PSEU</name>
<dbReference type="EMBL" id="QLTT01000017">
    <property type="protein sequence ID" value="RAS58883.1"/>
    <property type="molecule type" value="Genomic_DNA"/>
</dbReference>
<protein>
    <submittedName>
        <fullName evidence="1">Uncharacterized protein</fullName>
    </submittedName>
</protein>
<proteinExistence type="predicted"/>
<evidence type="ECO:0000313" key="2">
    <source>
        <dbReference type="Proteomes" id="UP000248714"/>
    </source>
</evidence>